<comment type="caution">
    <text evidence="1">The sequence shown here is derived from an EMBL/GenBank/DDBJ whole genome shotgun (WGS) entry which is preliminary data.</text>
</comment>
<name>A0ACC2IKT4_9PLEO</name>
<dbReference type="EMBL" id="JAPHNI010000122">
    <property type="protein sequence ID" value="KAJ8115792.1"/>
    <property type="molecule type" value="Genomic_DNA"/>
</dbReference>
<keyword evidence="2" id="KW-1185">Reference proteome</keyword>
<evidence type="ECO:0000313" key="1">
    <source>
        <dbReference type="EMBL" id="KAJ8115792.1"/>
    </source>
</evidence>
<evidence type="ECO:0000313" key="2">
    <source>
        <dbReference type="Proteomes" id="UP001153331"/>
    </source>
</evidence>
<proteinExistence type="predicted"/>
<reference evidence="1" key="1">
    <citation type="submission" date="2022-11" db="EMBL/GenBank/DDBJ databases">
        <title>Genome Sequence of Boeremia exigua.</title>
        <authorList>
            <person name="Buettner E."/>
        </authorList>
    </citation>
    <scope>NUCLEOTIDE SEQUENCE</scope>
    <source>
        <strain evidence="1">CU02</strain>
    </source>
</reference>
<organism evidence="1 2">
    <name type="scientific">Boeremia exigua</name>
    <dbReference type="NCBI Taxonomy" id="749465"/>
    <lineage>
        <taxon>Eukaryota</taxon>
        <taxon>Fungi</taxon>
        <taxon>Dikarya</taxon>
        <taxon>Ascomycota</taxon>
        <taxon>Pezizomycotina</taxon>
        <taxon>Dothideomycetes</taxon>
        <taxon>Pleosporomycetidae</taxon>
        <taxon>Pleosporales</taxon>
        <taxon>Pleosporineae</taxon>
        <taxon>Didymellaceae</taxon>
        <taxon>Boeremia</taxon>
    </lineage>
</organism>
<protein>
    <submittedName>
        <fullName evidence="1">Uncharacterized protein</fullName>
    </submittedName>
</protein>
<sequence>MADKDPFVRGLHSVDLWSLRTGEQVARAGKRLLALFTKHCCLVKRFIQMVRPARWGRLETSLAQSSVQRDHSVSCTLAAHSKEGVSRLIRERLDLNDPGRSSVATRFLIKPGARDWGQECCKFGSASHVRLPRRKQCTVLGLSRPAASGLTHDTKRVCEPALPAHAPPGHCNSRTAPPIKTGRYHVPKIDIPSNKFHRNSASVTMLTRRSRRLLPTLLLVALAGRAIAIPGDDGVIAEEKGKSRPEFAAALTGGEGCSSADIEDIRDGFVEMTRLFQAALPYDPNGQPAIELFGQPLRIANYSSMIENNLERAAQYANLKGNETVNPDVHVRCDDPAKICDAGNMREGDHVAYNFGNLPMINFCKDYFKMDALDDRVDKKASNQMEKERLHEYYNRATLWARMVMHISDVGVAVVEKAVPARGNSPSGREWETIITEGAMNTTVLAGVLNDRPNGNGPNDAQTLKYAYGVTRSKLLAVLSTQMPYDAANNAENYALYAQARYVLQKRGFYPNVPVMDFPNELSVLTNEQLQDGERCKYAYFDSSDVVARPPNMELKANPLPGAASKQQPALTMLVFLSDTTRAGCLALPKLHKTWRTPRGAVAFAVVKATNQTAKPNCSIAGEVEAATSLPNEPGSIQAVHMEMSGTEGSRGWVLAMRVALLISISSALLSIATAAVLPTVDHTDEIRYLGSRAKKPVKPSPPVVPPPPKPVAPIKPLPPVVKPQPPRTGNPNKPDPAPEKTPKTCKQIALLRAQEESDSDEQLSLSSRSLLAKRASHKGSRTKTPCNVDNFISGAYESFGVEKVQNPTAPVYGYKDTNSCINLLWHKGDTSAATKAIIKGYETEHVLEWQIIEEFLGTHLTKHFASTKFDSPDPIDITGSTRSKVNWCDAWKKAWEFKSTDTFALKPNGPQKTPFQWIADVYPSKEQWRNEFTLLQKSINSVKGRLFNDDRIFKDEDKKSKGKLSRGMISATAVEPKLAIARLRDVAGVRKYLGDAKVRTYMANVKIRLENRFDELEQALAKPENTRSIVPARGDKNGPRKIDVWKKQDLGKLWDVFMNNKWLDARDKQQKFMEKWILQIKNKYCTAAKIRALPRNPANDTPLQKETSFPTYGYPVWH</sequence>
<dbReference type="Proteomes" id="UP001153331">
    <property type="component" value="Unassembled WGS sequence"/>
</dbReference>
<accession>A0ACC2IKT4</accession>
<gene>
    <name evidence="1" type="ORF">OPT61_g2643</name>
</gene>